<dbReference type="Gene3D" id="3.40.50.300">
    <property type="entry name" value="P-loop containing nucleotide triphosphate hydrolases"/>
    <property type="match status" value="2"/>
</dbReference>
<keyword evidence="3" id="KW-0378">Hydrolase</keyword>
<dbReference type="Proteomes" id="UP000010793">
    <property type="component" value="Chromosome"/>
</dbReference>
<evidence type="ECO:0000256" key="6">
    <source>
        <dbReference type="ARBA" id="ARBA00023235"/>
    </source>
</evidence>
<keyword evidence="13" id="KW-1185">Reference proteome</keyword>
<dbReference type="GO" id="GO:0043138">
    <property type="term" value="F:3'-5' DNA helicase activity"/>
    <property type="evidence" value="ECO:0007669"/>
    <property type="project" value="UniProtKB-EC"/>
</dbReference>
<dbReference type="GO" id="GO:0003677">
    <property type="term" value="F:DNA binding"/>
    <property type="evidence" value="ECO:0007669"/>
    <property type="project" value="InterPro"/>
</dbReference>
<dbReference type="PANTHER" id="PTHR11274:SF0">
    <property type="entry name" value="GENERAL TRANSCRIPTION AND DNA REPAIR FACTOR IIH HELICASE SUBUNIT XPB"/>
    <property type="match status" value="1"/>
</dbReference>
<dbReference type="NCBIfam" id="NF045503">
    <property type="entry name" value="repair_heli_XPB"/>
    <property type="match status" value="1"/>
</dbReference>
<evidence type="ECO:0000313" key="13">
    <source>
        <dbReference type="Proteomes" id="UP000010793"/>
    </source>
</evidence>
<dbReference type="InterPro" id="IPR032438">
    <property type="entry name" value="ERCC3_RAD25_C"/>
</dbReference>
<dbReference type="GeneID" id="56439161"/>
<dbReference type="InterPro" id="IPR032830">
    <property type="entry name" value="XPB/Ssl2_N"/>
</dbReference>
<evidence type="ECO:0000256" key="7">
    <source>
        <dbReference type="ARBA" id="ARBA00034617"/>
    </source>
</evidence>
<protein>
    <recommendedName>
        <fullName evidence="8">DNA 3'-5' helicase</fullName>
        <ecNumber evidence="8">5.6.2.4</ecNumber>
    </recommendedName>
</protein>
<dbReference type="Pfam" id="PF13625">
    <property type="entry name" value="Helicase_C_3"/>
    <property type="match status" value="1"/>
</dbReference>
<dbReference type="InterPro" id="IPR027417">
    <property type="entry name" value="P-loop_NTPase"/>
</dbReference>
<dbReference type="Pfam" id="PF04851">
    <property type="entry name" value="ResIII"/>
    <property type="match status" value="1"/>
</dbReference>
<evidence type="ECO:0000256" key="5">
    <source>
        <dbReference type="ARBA" id="ARBA00022840"/>
    </source>
</evidence>
<accession>A0A3B6VHF7</accession>
<dbReference type="PRINTS" id="PR00851">
    <property type="entry name" value="XRODRMPGMNTB"/>
</dbReference>
<dbReference type="SMART" id="SM00490">
    <property type="entry name" value="HELICc"/>
    <property type="match status" value="1"/>
</dbReference>
<dbReference type="GO" id="GO:0005524">
    <property type="term" value="F:ATP binding"/>
    <property type="evidence" value="ECO:0007669"/>
    <property type="project" value="UniProtKB-KW"/>
</dbReference>
<comment type="catalytic activity">
    <reaction evidence="9">
        <text>ATP + H2O = ADP + phosphate + H(+)</text>
        <dbReference type="Rhea" id="RHEA:13065"/>
        <dbReference type="ChEBI" id="CHEBI:15377"/>
        <dbReference type="ChEBI" id="CHEBI:15378"/>
        <dbReference type="ChEBI" id="CHEBI:30616"/>
        <dbReference type="ChEBI" id="CHEBI:43474"/>
        <dbReference type="ChEBI" id="CHEBI:456216"/>
        <dbReference type="EC" id="5.6.2.4"/>
    </reaction>
</comment>
<dbReference type="Pfam" id="PF16203">
    <property type="entry name" value="ERCC3_RAD25_C"/>
    <property type="match status" value="1"/>
</dbReference>
<keyword evidence="5" id="KW-0067">ATP-binding</keyword>
<comment type="similarity">
    <text evidence="1">Belongs to the helicase family. RAD25/XPB subfamily.</text>
</comment>
<evidence type="ECO:0000256" key="8">
    <source>
        <dbReference type="ARBA" id="ARBA00034808"/>
    </source>
</evidence>
<evidence type="ECO:0000256" key="4">
    <source>
        <dbReference type="ARBA" id="ARBA00022806"/>
    </source>
</evidence>
<keyword evidence="2" id="KW-0547">Nucleotide-binding</keyword>
<reference evidence="12 13" key="1">
    <citation type="journal article" date="2013" name="Genome Announc.">
        <title>Complete Genome Sequence of the Porcine Strain Brachyspira pilosicoli P43/6/78(T.).</title>
        <authorList>
            <person name="Lin C."/>
            <person name="den Bakker H.C."/>
            <person name="Suzuki H."/>
            <person name="Lefebure T."/>
            <person name="Ponnala L."/>
            <person name="Sun Q."/>
            <person name="Stanhope M.J."/>
            <person name="Wiedmann M."/>
            <person name="Duhamel G.E."/>
        </authorList>
    </citation>
    <scope>NUCLEOTIDE SEQUENCE [LARGE SCALE GENOMIC DNA]</scope>
    <source>
        <strain evidence="12 13">P43/6/78</strain>
    </source>
</reference>
<proteinExistence type="inferred from homology"/>
<gene>
    <name evidence="12" type="ORF">BPP43_00065</name>
</gene>
<dbReference type="PANTHER" id="PTHR11274">
    <property type="entry name" value="RAD25/XP-B DNA REPAIR HELICASE"/>
    <property type="match status" value="1"/>
</dbReference>
<dbReference type="PROSITE" id="PS51194">
    <property type="entry name" value="HELICASE_CTER"/>
    <property type="match status" value="1"/>
</dbReference>
<feature type="domain" description="Helicase C-terminal" evidence="11">
    <location>
        <begin position="413"/>
        <end position="565"/>
    </location>
</feature>
<name>A0A3B6VHF7_BRAPL</name>
<dbReference type="InterPro" id="IPR001650">
    <property type="entry name" value="Helicase_C-like"/>
</dbReference>
<dbReference type="RefSeq" id="WP_013243540.1">
    <property type="nucleotide sequence ID" value="NC_019908.1"/>
</dbReference>
<keyword evidence="4 12" id="KW-0347">Helicase</keyword>
<dbReference type="InterPro" id="IPR050615">
    <property type="entry name" value="ATP-dep_DNA_Helicase"/>
</dbReference>
<feature type="domain" description="Helicase ATP-binding" evidence="10">
    <location>
        <begin position="202"/>
        <end position="358"/>
    </location>
</feature>
<dbReference type="SMART" id="SM00487">
    <property type="entry name" value="DEXDc"/>
    <property type="match status" value="1"/>
</dbReference>
<evidence type="ECO:0000256" key="9">
    <source>
        <dbReference type="ARBA" id="ARBA00048988"/>
    </source>
</evidence>
<dbReference type="InterPro" id="IPR006935">
    <property type="entry name" value="Helicase/UvrB_N"/>
</dbReference>
<dbReference type="EC" id="5.6.2.4" evidence="8"/>
<dbReference type="InterPro" id="IPR014001">
    <property type="entry name" value="Helicase_ATP-bd"/>
</dbReference>
<dbReference type="EMBL" id="CP002873">
    <property type="protein sequence ID" value="AGA65381.1"/>
    <property type="molecule type" value="Genomic_DNA"/>
</dbReference>
<dbReference type="SUPFAM" id="SSF52540">
    <property type="entry name" value="P-loop containing nucleoside triphosphate hydrolases"/>
    <property type="match status" value="1"/>
</dbReference>
<evidence type="ECO:0000256" key="2">
    <source>
        <dbReference type="ARBA" id="ARBA00022741"/>
    </source>
</evidence>
<evidence type="ECO:0000256" key="1">
    <source>
        <dbReference type="ARBA" id="ARBA00006637"/>
    </source>
</evidence>
<dbReference type="GO" id="GO:0016787">
    <property type="term" value="F:hydrolase activity"/>
    <property type="evidence" value="ECO:0007669"/>
    <property type="project" value="UniProtKB-KW"/>
</dbReference>
<dbReference type="PROSITE" id="PS51192">
    <property type="entry name" value="HELICASE_ATP_BIND_1"/>
    <property type="match status" value="1"/>
</dbReference>
<evidence type="ECO:0000259" key="11">
    <source>
        <dbReference type="PROSITE" id="PS51194"/>
    </source>
</evidence>
<dbReference type="CDD" id="cd18789">
    <property type="entry name" value="SF2_C_XPB"/>
    <property type="match status" value="1"/>
</dbReference>
<dbReference type="AlphaFoldDB" id="A0A3B6VHF7"/>
<keyword evidence="6" id="KW-0413">Isomerase</keyword>
<evidence type="ECO:0000256" key="3">
    <source>
        <dbReference type="ARBA" id="ARBA00022801"/>
    </source>
</evidence>
<comment type="catalytic activity">
    <reaction evidence="7">
        <text>Couples ATP hydrolysis with the unwinding of duplex DNA by translocating in the 3'-5' direction.</text>
        <dbReference type="EC" id="5.6.2.4"/>
    </reaction>
</comment>
<organism evidence="12 13">
    <name type="scientific">Brachyspira pilosicoli P43/6/78</name>
    <dbReference type="NCBI Taxonomy" id="1042417"/>
    <lineage>
        <taxon>Bacteria</taxon>
        <taxon>Pseudomonadati</taxon>
        <taxon>Spirochaetota</taxon>
        <taxon>Spirochaetia</taxon>
        <taxon>Brachyspirales</taxon>
        <taxon>Brachyspiraceae</taxon>
        <taxon>Brachyspira</taxon>
    </lineage>
</organism>
<sequence>MNNNAPIIVQGDGTILLDVSTEHFEEIRNFLLVFAELVKSPEYIHTYRITLVSLWNAASLNYTAQSIIDFLKKYSSYDIPKNIVKQIESSISKYGRIKIIKEDDDKYYLVSDDESIIEEVLHYKAMVKYIKREVNDNKIEIDPIYRGHIKLALINIGYPVEDLAGYKTGEEYHFNLRNKLLSNGEDFSLREYQLNAIEAFYANGRPEGGAGVIALPCGTGKTVVGIAAMSKMQTKTLIIVTGVTACRQWRDEILDKTDIPKEDIGEYNGLNKEIKPITIATYKILTYRKDKESPFVHFELFFKHNWGLIIYDEVHLLPAPIIKLTSEIQSMRRLGLTATLVREDGLEKDVFCLIGPKKFDMPWRELEEKKFIAEAYCYDLRIPLDNEQRADYVVSSDKVKFRIASENILKYEIVKKIIKKLEGKNILIIGQYLNQLNEMKRQTGYTIITGKTPQAERDEIYKKFKSGEIKILIVSKVANLAVDLPDANVLIQISGTFGSRQEEAQRLGRVLRPKKGENKSYFFSVITSDTKEEDFSHKRQLFLTEQGYHYELLDMASFEELTFSK</sequence>
<evidence type="ECO:0000313" key="12">
    <source>
        <dbReference type="EMBL" id="AGA65381.1"/>
    </source>
</evidence>
<evidence type="ECO:0000259" key="10">
    <source>
        <dbReference type="PROSITE" id="PS51192"/>
    </source>
</evidence>
<dbReference type="KEGG" id="bpip:BPP43_00065"/>